<dbReference type="SUPFAM" id="SSF82693">
    <property type="entry name" value="Multidrug efflux transporter AcrB pore domain, PN1, PN2, PC1 and PC2 subdomains"/>
    <property type="match status" value="3"/>
</dbReference>
<keyword evidence="1" id="KW-0472">Membrane</keyword>
<dbReference type="SUPFAM" id="SSF82866">
    <property type="entry name" value="Multidrug efflux transporter AcrB transmembrane domain"/>
    <property type="match status" value="2"/>
</dbReference>
<gene>
    <name evidence="2" type="ORF">SVA_2246</name>
</gene>
<keyword evidence="3" id="KW-1185">Reference proteome</keyword>
<feature type="transmembrane region" description="Helical" evidence="1">
    <location>
        <begin position="871"/>
        <end position="894"/>
    </location>
</feature>
<protein>
    <submittedName>
        <fullName evidence="2">Acriflavin resistance protein</fullName>
    </submittedName>
</protein>
<dbReference type="AlphaFoldDB" id="A0A1B4V5I0"/>
<reference evidence="2 3" key="1">
    <citation type="submission" date="2015-08" db="EMBL/GenBank/DDBJ databases">
        <title>Complete genome sequence of Sulfurifustis variabilis.</title>
        <authorList>
            <person name="Miura A."/>
            <person name="Kojima H."/>
            <person name="Fukui M."/>
        </authorList>
    </citation>
    <scope>NUCLEOTIDE SEQUENCE [LARGE SCALE GENOMIC DNA]</scope>
    <source>
        <strain evidence="3">skN76</strain>
    </source>
</reference>
<feature type="transmembrane region" description="Helical" evidence="1">
    <location>
        <begin position="459"/>
        <end position="479"/>
    </location>
</feature>
<name>A0A1B4V5I0_9GAMM</name>
<dbReference type="OrthoDB" id="9757904at2"/>
<evidence type="ECO:0000313" key="2">
    <source>
        <dbReference type="EMBL" id="BAU48796.1"/>
    </source>
</evidence>
<sequence>MTLPELSIRRNVFTLMVSLVLILFGVIAFNRLGLDKFPKVEFPIVSVVTTMPGADPEIVDRNITDRIEEVVNQVPGVKSITSSSSLGASVVAVEFELEKNVDVAYQEVKAKVDSILKLLPEDSDPPTVRKVEVGATAVLWLALTGNRTIQDLNTYADEVIKPRLETVSGVGEVLVGGQIKRTIRVWLDPDRLRAYDLSPLDVGNAFGREHITQPAGFVETPGREWLIKFDAEFDRISDLARLIVAYRQGSPVYLKDVARVEDGLEDARKLARYMGEPAVGLGIVKATDANTVAVVDRIKERVDNEIRPTLPPGLEIRYSSDDSISIRQSIAALNEHLVLGTLFAALLVFLFLKSGRSTLIIATAIPVSLFATFAMMYFVGYTLNKITLLGLLLLIGVVVDDAIVVLENIFRHREEEHEDREIAAVAGSNQVIFAVIASTLTLVSIFLPVAFITGIVGRFLSSFALVVVIGVMVSLWVSLTLTPMLCARYLNLPSSHGRVYRVLERGFVALENGYRRLLGMALRHRWKVVVLAVLVVASSVFPFRYVGKSFVPEEDESRFMIMTQAPLGSNLQYTSRKLAEVEAIVAARPETFSFFSAVGLGEAGQVTTGRTFVRLKAREERELSQAQIMTELRRELNRIAGIQAFPANISPIGGQRGEPLQFAVVGPDINQIGALTGEMVARLSQVEGVAKLDNELKLNLPEYRLELDRERAAQLGISAADVAQTLNAMTAGLDIAEFREGSQRYDIRLQVEPGERDSAEVLKKIYVKNRADELVRLDTLVRVEEGLGPAEIKRRNRQYAGFVYGALEGLPLGDATEAVNRIAREILPAGYSIAFAGQAEEFAKTGGYIVFAFSLALVMIYMVLASQFNSLIQPLVVMVAQPLAIIGGVTALWISSQFGTGDTLNLFSMIGMILLMGLVAKNSILLVDLTNQYRAAGKSVDDALGEACPHRMRPVLITSLTVIAAMLPAAIGLGPGVETNRPLALVVMGGMVSSTLLTLIVVPAVYSLVENALARRRARRTVAPEQAEAAPAWLRIARIRRK</sequence>
<feature type="transmembrane region" description="Helical" evidence="1">
    <location>
        <begin position="359"/>
        <end position="380"/>
    </location>
</feature>
<feature type="transmembrane region" description="Helical" evidence="1">
    <location>
        <begin position="983"/>
        <end position="1009"/>
    </location>
</feature>
<feature type="transmembrane region" description="Helical" evidence="1">
    <location>
        <begin position="431"/>
        <end position="453"/>
    </location>
</feature>
<evidence type="ECO:0000313" key="3">
    <source>
        <dbReference type="Proteomes" id="UP000218899"/>
    </source>
</evidence>
<proteinExistence type="predicted"/>
<dbReference type="SUPFAM" id="SSF82714">
    <property type="entry name" value="Multidrug efflux transporter AcrB TolC docking domain, DN and DC subdomains"/>
    <property type="match status" value="2"/>
</dbReference>
<dbReference type="GO" id="GO:0042910">
    <property type="term" value="F:xenobiotic transmembrane transporter activity"/>
    <property type="evidence" value="ECO:0007669"/>
    <property type="project" value="TreeGrafter"/>
</dbReference>
<feature type="transmembrane region" description="Helical" evidence="1">
    <location>
        <begin position="12"/>
        <end position="29"/>
    </location>
</feature>
<keyword evidence="1" id="KW-1133">Transmembrane helix</keyword>
<dbReference type="Gene3D" id="3.30.70.1440">
    <property type="entry name" value="Multidrug efflux transporter AcrB pore domain"/>
    <property type="match status" value="1"/>
</dbReference>
<dbReference type="InterPro" id="IPR001036">
    <property type="entry name" value="Acrflvin-R"/>
</dbReference>
<feature type="transmembrane region" description="Helical" evidence="1">
    <location>
        <begin position="526"/>
        <end position="545"/>
    </location>
</feature>
<keyword evidence="1" id="KW-0812">Transmembrane</keyword>
<dbReference type="RefSeq" id="WP_096461273.1">
    <property type="nucleotide sequence ID" value="NZ_AP014936.1"/>
</dbReference>
<evidence type="ECO:0000256" key="1">
    <source>
        <dbReference type="SAM" id="Phobius"/>
    </source>
</evidence>
<dbReference type="EMBL" id="AP014936">
    <property type="protein sequence ID" value="BAU48796.1"/>
    <property type="molecule type" value="Genomic_DNA"/>
</dbReference>
<dbReference type="KEGG" id="sva:SVA_2246"/>
<feature type="transmembrane region" description="Helical" evidence="1">
    <location>
        <begin position="846"/>
        <end position="864"/>
    </location>
</feature>
<dbReference type="Proteomes" id="UP000218899">
    <property type="component" value="Chromosome"/>
</dbReference>
<feature type="transmembrane region" description="Helical" evidence="1">
    <location>
        <begin position="906"/>
        <end position="929"/>
    </location>
</feature>
<dbReference type="Gene3D" id="1.20.1640.10">
    <property type="entry name" value="Multidrug efflux transporter AcrB transmembrane domain"/>
    <property type="match status" value="2"/>
</dbReference>
<feature type="transmembrane region" description="Helical" evidence="1">
    <location>
        <begin position="955"/>
        <end position="977"/>
    </location>
</feature>
<dbReference type="Gene3D" id="3.30.70.1430">
    <property type="entry name" value="Multidrug efflux transporter AcrB pore domain"/>
    <property type="match status" value="2"/>
</dbReference>
<dbReference type="Gene3D" id="3.30.70.1320">
    <property type="entry name" value="Multidrug efflux transporter AcrB pore domain like"/>
    <property type="match status" value="1"/>
</dbReference>
<dbReference type="Gene3D" id="3.30.2090.10">
    <property type="entry name" value="Multidrug efflux transporter AcrB TolC docking domain, DN and DC subdomains"/>
    <property type="match status" value="2"/>
</dbReference>
<dbReference type="PANTHER" id="PTHR32063:SF0">
    <property type="entry name" value="SWARMING MOTILITY PROTEIN SWRC"/>
    <property type="match status" value="1"/>
</dbReference>
<dbReference type="InterPro" id="IPR027463">
    <property type="entry name" value="AcrB_DN_DC_subdom"/>
</dbReference>
<accession>A0A1B4V5I0</accession>
<dbReference type="PANTHER" id="PTHR32063">
    <property type="match status" value="1"/>
</dbReference>
<dbReference type="PRINTS" id="PR00702">
    <property type="entry name" value="ACRIFLAVINRP"/>
</dbReference>
<feature type="transmembrane region" description="Helical" evidence="1">
    <location>
        <begin position="386"/>
        <end position="410"/>
    </location>
</feature>
<feature type="transmembrane region" description="Helical" evidence="1">
    <location>
        <begin position="333"/>
        <end position="352"/>
    </location>
</feature>
<dbReference type="GO" id="GO:0005886">
    <property type="term" value="C:plasma membrane"/>
    <property type="evidence" value="ECO:0007669"/>
    <property type="project" value="TreeGrafter"/>
</dbReference>
<organism evidence="2 3">
    <name type="scientific">Sulfurifustis variabilis</name>
    <dbReference type="NCBI Taxonomy" id="1675686"/>
    <lineage>
        <taxon>Bacteria</taxon>
        <taxon>Pseudomonadati</taxon>
        <taxon>Pseudomonadota</taxon>
        <taxon>Gammaproteobacteria</taxon>
        <taxon>Acidiferrobacterales</taxon>
        <taxon>Acidiferrobacteraceae</taxon>
        <taxon>Sulfurifustis</taxon>
    </lineage>
</organism>
<dbReference type="Pfam" id="PF00873">
    <property type="entry name" value="ACR_tran"/>
    <property type="match status" value="1"/>
</dbReference>